<evidence type="ECO:0000259" key="2">
    <source>
        <dbReference type="Pfam" id="PF00823"/>
    </source>
</evidence>
<evidence type="ECO:0000313" key="3">
    <source>
        <dbReference type="EMBL" id="ORB32944.1"/>
    </source>
</evidence>
<dbReference type="Gene3D" id="1.20.1260.20">
    <property type="entry name" value="PPE superfamily"/>
    <property type="match status" value="1"/>
</dbReference>
<comment type="caution">
    <text evidence="3">The sequence shown here is derived from an EMBL/GenBank/DDBJ whole genome shotgun (WGS) entry which is preliminary data.</text>
</comment>
<dbReference type="PANTHER" id="PTHR46766:SF1">
    <property type="entry name" value="GLUTAMINE-RICH PROTEIN 2"/>
    <property type="match status" value="1"/>
</dbReference>
<feature type="domain" description="PPE" evidence="2">
    <location>
        <begin position="2"/>
        <end position="73"/>
    </location>
</feature>
<keyword evidence="4" id="KW-1185">Reference proteome</keyword>
<dbReference type="EMBL" id="MVIE01000078">
    <property type="protein sequence ID" value="ORB32944.1"/>
    <property type="molecule type" value="Genomic_DNA"/>
</dbReference>
<dbReference type="InterPro" id="IPR000030">
    <property type="entry name" value="PPE_dom"/>
</dbReference>
<dbReference type="GO" id="GO:0052572">
    <property type="term" value="P:response to host immune response"/>
    <property type="evidence" value="ECO:0007669"/>
    <property type="project" value="TreeGrafter"/>
</dbReference>
<reference evidence="3 4" key="1">
    <citation type="submission" date="2017-02" db="EMBL/GenBank/DDBJ databases">
        <title>The new phylogeny of genus Mycobacterium.</title>
        <authorList>
            <person name="Tortoli E."/>
            <person name="Trovato A."/>
            <person name="Cirillo D.M."/>
        </authorList>
    </citation>
    <scope>NUCLEOTIDE SEQUENCE [LARGE SCALE GENOMIC DNA]</scope>
    <source>
        <strain evidence="3 4">DSM 45000</strain>
    </source>
</reference>
<name>A0A1X0I269_9MYCO</name>
<comment type="similarity">
    <text evidence="1">Belongs to the mycobacterial PPE family.</text>
</comment>
<protein>
    <recommendedName>
        <fullName evidence="2">PPE domain-containing protein</fullName>
    </recommendedName>
</protein>
<accession>A0A1X0I269</accession>
<dbReference type="PANTHER" id="PTHR46766">
    <property type="entry name" value="GLUTAMINE-RICH PROTEIN 2"/>
    <property type="match status" value="1"/>
</dbReference>
<dbReference type="InterPro" id="IPR038332">
    <property type="entry name" value="PPE_sf"/>
</dbReference>
<organism evidence="3 4">
    <name type="scientific">Mycobacterium paraseoulense</name>
    <dbReference type="NCBI Taxonomy" id="590652"/>
    <lineage>
        <taxon>Bacteria</taxon>
        <taxon>Bacillati</taxon>
        <taxon>Actinomycetota</taxon>
        <taxon>Actinomycetes</taxon>
        <taxon>Mycobacteriales</taxon>
        <taxon>Mycobacteriaceae</taxon>
        <taxon>Mycobacterium</taxon>
    </lineage>
</organism>
<dbReference type="STRING" id="590652.BST39_27910"/>
<evidence type="ECO:0000256" key="1">
    <source>
        <dbReference type="ARBA" id="ARBA00010652"/>
    </source>
</evidence>
<dbReference type="AlphaFoldDB" id="A0A1X0I269"/>
<gene>
    <name evidence="3" type="ORF">BST39_27910</name>
</gene>
<proteinExistence type="inferred from homology"/>
<dbReference type="Pfam" id="PF00823">
    <property type="entry name" value="PPE"/>
    <property type="match status" value="1"/>
</dbReference>
<dbReference type="Proteomes" id="UP000192513">
    <property type="component" value="Unassembled WGS sequence"/>
</dbReference>
<sequence length="73" mass="7112">MDFGALPPEVNSGRMYAGAGVGPLVSAAAAWDALAAELSSAAASYRAIVSELTGGPWVGPSSSVMAAAAAPYV</sequence>
<evidence type="ECO:0000313" key="4">
    <source>
        <dbReference type="Proteomes" id="UP000192513"/>
    </source>
</evidence>
<dbReference type="RefSeq" id="WP_142275280.1">
    <property type="nucleotide sequence ID" value="NZ_MVIE01000078.1"/>
</dbReference>
<dbReference type="SUPFAM" id="SSF140459">
    <property type="entry name" value="PE/PPE dimer-like"/>
    <property type="match status" value="1"/>
</dbReference>
<feature type="non-terminal residue" evidence="3">
    <location>
        <position position="73"/>
    </location>
</feature>